<evidence type="ECO:0000256" key="1">
    <source>
        <dbReference type="SAM" id="SignalP"/>
    </source>
</evidence>
<keyword evidence="3" id="KW-1185">Reference proteome</keyword>
<protein>
    <recommendedName>
        <fullName evidence="4">CAP domain-containing protein</fullName>
    </recommendedName>
</protein>
<dbReference type="Proteomes" id="UP000316426">
    <property type="component" value="Chromosome"/>
</dbReference>
<name>A0A518K4Z3_9BACT</name>
<sequence length="299" mass="32633" precursor="true">MFARYVSLCVLLLVATQSRAEETAPVESPAESSTVEAAGLTWHTDYYTAYREADEHDQMLVVYLTSPSTTATQESVETYLQSNAPAREKLGEMTLLRADVDTTIDVDGKPRRLADFAALSELRGGAGFAIVDLANEDAPYYGHAVTALPFAGGKYYHWSPRGLATALDLPAGTLTQRSLVWAVRMHPEAPQSTGGRFHNALASGANEQAAYQARVRQQGHQNFGRRFQRLSGAAGSSVTEVCAESWPGQTLMDSVVDCVDAWRHSSGHWRGVSRPHRAYAYDIQRGGNGIWYATGLFAD</sequence>
<dbReference type="AlphaFoldDB" id="A0A518K4Z3"/>
<reference evidence="2 3" key="1">
    <citation type="submission" date="2019-02" db="EMBL/GenBank/DDBJ databases">
        <title>Deep-cultivation of Planctomycetes and their phenomic and genomic characterization uncovers novel biology.</title>
        <authorList>
            <person name="Wiegand S."/>
            <person name="Jogler M."/>
            <person name="Boedeker C."/>
            <person name="Pinto D."/>
            <person name="Vollmers J."/>
            <person name="Rivas-Marin E."/>
            <person name="Kohn T."/>
            <person name="Peeters S.H."/>
            <person name="Heuer A."/>
            <person name="Rast P."/>
            <person name="Oberbeckmann S."/>
            <person name="Bunk B."/>
            <person name="Jeske O."/>
            <person name="Meyerdierks A."/>
            <person name="Storesund J.E."/>
            <person name="Kallscheuer N."/>
            <person name="Luecker S."/>
            <person name="Lage O.M."/>
            <person name="Pohl T."/>
            <person name="Merkel B.J."/>
            <person name="Hornburger P."/>
            <person name="Mueller R.-W."/>
            <person name="Bruemmer F."/>
            <person name="Labrenz M."/>
            <person name="Spormann A.M."/>
            <person name="Op den Camp H."/>
            <person name="Overmann J."/>
            <person name="Amann R."/>
            <person name="Jetten M.S.M."/>
            <person name="Mascher T."/>
            <person name="Medema M.H."/>
            <person name="Devos D.P."/>
            <person name="Kaster A.-K."/>
            <person name="Ovreas L."/>
            <person name="Rohde M."/>
            <person name="Galperin M.Y."/>
            <person name="Jogler C."/>
        </authorList>
    </citation>
    <scope>NUCLEOTIDE SEQUENCE [LARGE SCALE GENOMIC DNA]</scope>
    <source>
        <strain evidence="2 3">Spa11</strain>
    </source>
</reference>
<keyword evidence="1" id="KW-0732">Signal</keyword>
<organism evidence="2 3">
    <name type="scientific">Botrimarina mediterranea</name>
    <dbReference type="NCBI Taxonomy" id="2528022"/>
    <lineage>
        <taxon>Bacteria</taxon>
        <taxon>Pseudomonadati</taxon>
        <taxon>Planctomycetota</taxon>
        <taxon>Planctomycetia</taxon>
        <taxon>Pirellulales</taxon>
        <taxon>Lacipirellulaceae</taxon>
        <taxon>Botrimarina</taxon>
    </lineage>
</organism>
<proteinExistence type="predicted"/>
<feature type="signal peptide" evidence="1">
    <location>
        <begin position="1"/>
        <end position="20"/>
    </location>
</feature>
<gene>
    <name evidence="2" type="ORF">Spa11_10440</name>
</gene>
<dbReference type="RefSeq" id="WP_145108858.1">
    <property type="nucleotide sequence ID" value="NZ_CP036349.1"/>
</dbReference>
<dbReference type="EMBL" id="CP036349">
    <property type="protein sequence ID" value="QDV72861.1"/>
    <property type="molecule type" value="Genomic_DNA"/>
</dbReference>
<evidence type="ECO:0008006" key="4">
    <source>
        <dbReference type="Google" id="ProtNLM"/>
    </source>
</evidence>
<evidence type="ECO:0000313" key="2">
    <source>
        <dbReference type="EMBL" id="QDV72861.1"/>
    </source>
</evidence>
<accession>A0A518K4Z3</accession>
<dbReference type="KEGG" id="bmei:Spa11_10440"/>
<feature type="chain" id="PRO_5021982300" description="CAP domain-containing protein" evidence="1">
    <location>
        <begin position="21"/>
        <end position="299"/>
    </location>
</feature>
<evidence type="ECO:0000313" key="3">
    <source>
        <dbReference type="Proteomes" id="UP000316426"/>
    </source>
</evidence>